<dbReference type="GO" id="GO:0015035">
    <property type="term" value="F:protein-disulfide reductase activity"/>
    <property type="evidence" value="ECO:0007669"/>
    <property type="project" value="InterPro"/>
</dbReference>
<protein>
    <recommendedName>
        <fullName evidence="4">DUF393 domain-containing protein</fullName>
    </recommendedName>
</protein>
<proteinExistence type="predicted"/>
<dbReference type="RefSeq" id="WP_092446749.1">
    <property type="nucleotide sequence ID" value="NZ_LT629774.1"/>
</dbReference>
<feature type="transmembrane region" description="Helical" evidence="1">
    <location>
        <begin position="222"/>
        <end position="240"/>
    </location>
</feature>
<sequence>MKTLQNQTLLYDKDCPLCNIYTSGFIKVKMLDNNGRKAYCDLTNEEQKFIDLQRATNEIALIDNKNKTVIYGIDSLLKVLGNSMPWVEKIGHVKPIKFGLKKLYSFISYNRKVIIPSKEDKTQTLQCVPNFNYTYRYIYILFATLIASLVLFKFSKLITRIPESNFIREALITISQIGFQALFISKLNFEKQLNYFGNLMTVSLMGSLMLIPVLIIDLMIQIPELVLLFWFGFTTAIMLFEHIRRIKLLELLKLLSATWILYRLLILLLILFL</sequence>
<feature type="transmembrane region" description="Helical" evidence="1">
    <location>
        <begin position="137"/>
        <end position="154"/>
    </location>
</feature>
<organism evidence="2 3">
    <name type="scientific">Winogradskyella sediminis</name>
    <dbReference type="NCBI Taxonomy" id="1382466"/>
    <lineage>
        <taxon>Bacteria</taxon>
        <taxon>Pseudomonadati</taxon>
        <taxon>Bacteroidota</taxon>
        <taxon>Flavobacteriia</taxon>
        <taxon>Flavobacteriales</taxon>
        <taxon>Flavobacteriaceae</taxon>
        <taxon>Winogradskyella</taxon>
    </lineage>
</organism>
<evidence type="ECO:0000256" key="1">
    <source>
        <dbReference type="SAM" id="Phobius"/>
    </source>
</evidence>
<feature type="transmembrane region" description="Helical" evidence="1">
    <location>
        <begin position="252"/>
        <end position="272"/>
    </location>
</feature>
<evidence type="ECO:0000313" key="2">
    <source>
        <dbReference type="EMBL" id="SDS70392.1"/>
    </source>
</evidence>
<keyword evidence="1" id="KW-0472">Membrane</keyword>
<name>A0A1H1UD08_9FLAO</name>
<keyword evidence="1" id="KW-1133">Transmembrane helix</keyword>
<dbReference type="InterPro" id="IPR007263">
    <property type="entry name" value="DCC1-like"/>
</dbReference>
<dbReference type="STRING" id="1249933.SAMN04489797_2214"/>
<gene>
    <name evidence="2" type="ORF">SAMN04489797_2214</name>
</gene>
<keyword evidence="3" id="KW-1185">Reference proteome</keyword>
<dbReference type="Proteomes" id="UP000198963">
    <property type="component" value="Chromosome I"/>
</dbReference>
<dbReference type="Pfam" id="PF04134">
    <property type="entry name" value="DCC1-like"/>
    <property type="match status" value="1"/>
</dbReference>
<dbReference type="EMBL" id="LT629774">
    <property type="protein sequence ID" value="SDS70392.1"/>
    <property type="molecule type" value="Genomic_DNA"/>
</dbReference>
<accession>A0A1H1UD08</accession>
<evidence type="ECO:0000313" key="3">
    <source>
        <dbReference type="Proteomes" id="UP000198963"/>
    </source>
</evidence>
<evidence type="ECO:0008006" key="4">
    <source>
        <dbReference type="Google" id="ProtNLM"/>
    </source>
</evidence>
<feature type="transmembrane region" description="Helical" evidence="1">
    <location>
        <begin position="196"/>
        <end position="216"/>
    </location>
</feature>
<reference evidence="2 3" key="1">
    <citation type="submission" date="2016-10" db="EMBL/GenBank/DDBJ databases">
        <authorList>
            <person name="Varghese N."/>
            <person name="Submissions S."/>
        </authorList>
    </citation>
    <scope>NUCLEOTIDE SEQUENCE [LARGE SCALE GENOMIC DNA]</scope>
    <source>
        <strain evidence="2 3">RHA_55</strain>
    </source>
</reference>
<dbReference type="AlphaFoldDB" id="A0A1H1UD08"/>
<keyword evidence="1" id="KW-0812">Transmembrane</keyword>